<protein>
    <submittedName>
        <fullName evidence="2">Uncharacterized protein</fullName>
    </submittedName>
</protein>
<reference evidence="2 3" key="1">
    <citation type="submission" date="2024-03" db="EMBL/GenBank/DDBJ databases">
        <title>Human intestinal bacterial collection.</title>
        <authorList>
            <person name="Pauvert C."/>
            <person name="Hitch T.C.A."/>
            <person name="Clavel T."/>
        </authorList>
    </citation>
    <scope>NUCLEOTIDE SEQUENCE [LARGE SCALE GENOMIC DNA]</scope>
    <source>
        <strain evidence="2 3">CLA-AP-H27</strain>
    </source>
</reference>
<gene>
    <name evidence="2" type="ORF">WMO41_09320</name>
</gene>
<evidence type="ECO:0000256" key="1">
    <source>
        <dbReference type="SAM" id="Phobius"/>
    </source>
</evidence>
<keyword evidence="1" id="KW-0812">Transmembrane</keyword>
<evidence type="ECO:0000313" key="3">
    <source>
        <dbReference type="Proteomes" id="UP001437460"/>
    </source>
</evidence>
<accession>A0ABV1HM16</accession>
<keyword evidence="1" id="KW-0472">Membrane</keyword>
<feature type="transmembrane region" description="Helical" evidence="1">
    <location>
        <begin position="69"/>
        <end position="88"/>
    </location>
</feature>
<evidence type="ECO:0000313" key="2">
    <source>
        <dbReference type="EMBL" id="MEQ2563351.1"/>
    </source>
</evidence>
<name>A0ABV1HM16_9FIRM</name>
<dbReference type="Proteomes" id="UP001437460">
    <property type="component" value="Unassembled WGS sequence"/>
</dbReference>
<keyword evidence="3" id="KW-1185">Reference proteome</keyword>
<organism evidence="2 3">
    <name type="scientific">Ventrimonas faecis</name>
    <dbReference type="NCBI Taxonomy" id="3133170"/>
    <lineage>
        <taxon>Bacteria</taxon>
        <taxon>Bacillati</taxon>
        <taxon>Bacillota</taxon>
        <taxon>Clostridia</taxon>
        <taxon>Lachnospirales</taxon>
        <taxon>Lachnospiraceae</taxon>
        <taxon>Ventrimonas</taxon>
    </lineage>
</organism>
<feature type="transmembrane region" description="Helical" evidence="1">
    <location>
        <begin position="44"/>
        <end position="63"/>
    </location>
</feature>
<comment type="caution">
    <text evidence="2">The sequence shown here is derived from an EMBL/GenBank/DDBJ whole genome shotgun (WGS) entry which is preliminary data.</text>
</comment>
<keyword evidence="1" id="KW-1133">Transmembrane helix</keyword>
<sequence>MMLLNNDHGHPLPDAPVFYSVLSKNKQELRAAARANRMMKRFHLTIPYIIACLMAYYGFFRYYPQLKTSFLGICILYYAAAYFIRWYLEPQYALFLLRHRPYYLAESDTFLFFTLYGLEDEDGKLTQARDLAVLSWIQRCKKQIPDDSPVLRIIQNRTFKDPEEEKYIPISLYELILRQLAFQNPDILNGLKYYNRQCDK</sequence>
<proteinExistence type="predicted"/>
<dbReference type="EMBL" id="JBBMFJ010000017">
    <property type="protein sequence ID" value="MEQ2563351.1"/>
    <property type="molecule type" value="Genomic_DNA"/>
</dbReference>
<dbReference type="RefSeq" id="WP_349229503.1">
    <property type="nucleotide sequence ID" value="NZ_JBBMFJ010000017.1"/>
</dbReference>